<dbReference type="PANTHER" id="PTHR35332">
    <property type="entry name" value="REGULATION OF ENOLASE PROTEIN 1"/>
    <property type="match status" value="1"/>
</dbReference>
<gene>
    <name evidence="1" type="ORF">AJ80_01482</name>
</gene>
<dbReference type="STRING" id="1447883.A0A2B7Z0Y6"/>
<sequence>MAAFTFTNSTQEAPPAADLITGFVIKAAPDTDIWSKPPAKNVFNAPVLHQTVPLSKFRKASAHINADWTSLYDQGGLILVLNRADGARKWIKTGIEFVNGKPHVSTVAKDTWADWSLLPIPADSHAATIEMAKEEDGSLWIYLVSGVQRAPIREVTWAFLEEDTTECWVGAYVAKPAAEAGDLVVAFKQFKVELSS</sequence>
<evidence type="ECO:0000313" key="2">
    <source>
        <dbReference type="Proteomes" id="UP000224634"/>
    </source>
</evidence>
<dbReference type="AlphaFoldDB" id="A0A2B7Z0Y6"/>
<dbReference type="OrthoDB" id="42525at2759"/>
<dbReference type="PANTHER" id="PTHR35332:SF2">
    <property type="entry name" value="REGULATION OF ENOLASE PROTEIN 1"/>
    <property type="match status" value="1"/>
</dbReference>
<proteinExistence type="predicted"/>
<dbReference type="EMBL" id="PDNA01000012">
    <property type="protein sequence ID" value="PGH26899.1"/>
    <property type="molecule type" value="Genomic_DNA"/>
</dbReference>
<dbReference type="InterPro" id="IPR013320">
    <property type="entry name" value="ConA-like_dom_sf"/>
</dbReference>
<reference evidence="1 2" key="1">
    <citation type="submission" date="2017-10" db="EMBL/GenBank/DDBJ databases">
        <title>Comparative genomics in systemic dimorphic fungi from Ajellomycetaceae.</title>
        <authorList>
            <person name="Munoz J.F."/>
            <person name="Mcewen J.G."/>
            <person name="Clay O.K."/>
            <person name="Cuomo C.A."/>
        </authorList>
    </citation>
    <scope>NUCLEOTIDE SEQUENCE [LARGE SCALE GENOMIC DNA]</scope>
    <source>
        <strain evidence="1 2">UAMH7299</strain>
    </source>
</reference>
<dbReference type="Proteomes" id="UP000224634">
    <property type="component" value="Unassembled WGS sequence"/>
</dbReference>
<evidence type="ECO:0000313" key="1">
    <source>
        <dbReference type="EMBL" id="PGH26899.1"/>
    </source>
</evidence>
<dbReference type="Pfam" id="PF07081">
    <property type="entry name" value="DUF1349"/>
    <property type="match status" value="1"/>
</dbReference>
<protein>
    <recommendedName>
        <fullName evidence="3">DUF1349 domain-containing protein</fullName>
    </recommendedName>
</protein>
<dbReference type="InterPro" id="IPR009784">
    <property type="entry name" value="DUF1349"/>
</dbReference>
<dbReference type="Gene3D" id="2.60.120.200">
    <property type="match status" value="1"/>
</dbReference>
<organism evidence="1 2">
    <name type="scientific">Polytolypa hystricis (strain UAMH7299)</name>
    <dbReference type="NCBI Taxonomy" id="1447883"/>
    <lineage>
        <taxon>Eukaryota</taxon>
        <taxon>Fungi</taxon>
        <taxon>Dikarya</taxon>
        <taxon>Ascomycota</taxon>
        <taxon>Pezizomycotina</taxon>
        <taxon>Eurotiomycetes</taxon>
        <taxon>Eurotiomycetidae</taxon>
        <taxon>Onygenales</taxon>
        <taxon>Onygenales incertae sedis</taxon>
        <taxon>Polytolypa</taxon>
    </lineage>
</organism>
<dbReference type="SUPFAM" id="SSF49899">
    <property type="entry name" value="Concanavalin A-like lectins/glucanases"/>
    <property type="match status" value="1"/>
</dbReference>
<keyword evidence="2" id="KW-1185">Reference proteome</keyword>
<accession>A0A2B7Z0Y6</accession>
<name>A0A2B7Z0Y6_POLH7</name>
<evidence type="ECO:0008006" key="3">
    <source>
        <dbReference type="Google" id="ProtNLM"/>
    </source>
</evidence>
<comment type="caution">
    <text evidence="1">The sequence shown here is derived from an EMBL/GenBank/DDBJ whole genome shotgun (WGS) entry which is preliminary data.</text>
</comment>